<evidence type="ECO:0000259" key="2">
    <source>
        <dbReference type="Pfam" id="PF03358"/>
    </source>
</evidence>
<dbReference type="RefSeq" id="WP_209404655.1">
    <property type="nucleotide sequence ID" value="NZ_JAGIYQ010000005.1"/>
</dbReference>
<dbReference type="EMBL" id="JAGIYQ010000005">
    <property type="protein sequence ID" value="MBP0725266.1"/>
    <property type="molecule type" value="Genomic_DNA"/>
</dbReference>
<dbReference type="Pfam" id="PF03358">
    <property type="entry name" value="FMN_red"/>
    <property type="match status" value="1"/>
</dbReference>
<comment type="caution">
    <text evidence="3">The sequence shown here is derived from an EMBL/GenBank/DDBJ whole genome shotgun (WGS) entry which is preliminary data.</text>
</comment>
<evidence type="ECO:0000313" key="3">
    <source>
        <dbReference type="EMBL" id="MBP0725266.1"/>
    </source>
</evidence>
<feature type="domain" description="NADPH-dependent FMN reductase-like" evidence="2">
    <location>
        <begin position="5"/>
        <end position="150"/>
    </location>
</feature>
<dbReference type="Proteomes" id="UP000682134">
    <property type="component" value="Unassembled WGS sequence"/>
</dbReference>
<protein>
    <submittedName>
        <fullName evidence="3">NAD(P)H-dependent oxidoreductase</fullName>
    </submittedName>
</protein>
<dbReference type="GO" id="GO:0016491">
    <property type="term" value="F:oxidoreductase activity"/>
    <property type="evidence" value="ECO:0007669"/>
    <property type="project" value="InterPro"/>
</dbReference>
<accession>A0A940SJA3</accession>
<dbReference type="InterPro" id="IPR029039">
    <property type="entry name" value="Flavoprotein-like_sf"/>
</dbReference>
<dbReference type="SUPFAM" id="SSF52218">
    <property type="entry name" value="Flavoproteins"/>
    <property type="match status" value="1"/>
</dbReference>
<dbReference type="AlphaFoldDB" id="A0A940SJA3"/>
<dbReference type="InterPro" id="IPR005025">
    <property type="entry name" value="FMN_Rdtase-like_dom"/>
</dbReference>
<name>A0A940SJA3_9BACI</name>
<dbReference type="PANTHER" id="PTHR30543">
    <property type="entry name" value="CHROMATE REDUCTASE"/>
    <property type="match status" value="1"/>
</dbReference>
<evidence type="ECO:0000256" key="1">
    <source>
        <dbReference type="ARBA" id="ARBA00009428"/>
    </source>
</evidence>
<sequence>MTHQIKVLGISGSLRSKSYNTMLLRHASKFLPDDFSFTLAEISNLPFYNEDLENNLPKSVTEFVELCHSADAVLISTPEYNGQIPGVLKNALDWISIALMKKPLALKPIAIMGASTGLVGTARAQTNLRNLLFALNMDPVNRPEVRLSQANLKFNEDGILIDDKDLQMLEQLITNFEAKVRKHLEENS</sequence>
<dbReference type="PANTHER" id="PTHR30543:SF21">
    <property type="entry name" value="NAD(P)H-DEPENDENT FMN REDUCTASE LOT6"/>
    <property type="match status" value="1"/>
</dbReference>
<reference evidence="3" key="1">
    <citation type="submission" date="2021-04" db="EMBL/GenBank/DDBJ databases">
        <title>Genome seq and assembly of Bacillus sp.</title>
        <authorList>
            <person name="Chhetri G."/>
        </authorList>
    </citation>
    <scope>NUCLEOTIDE SEQUENCE</scope>
    <source>
        <strain evidence="3">RG28</strain>
    </source>
</reference>
<gene>
    <name evidence="3" type="ORF">J5Y03_08695</name>
</gene>
<dbReference type="GO" id="GO:0005829">
    <property type="term" value="C:cytosol"/>
    <property type="evidence" value="ECO:0007669"/>
    <property type="project" value="TreeGrafter"/>
</dbReference>
<keyword evidence="4" id="KW-1185">Reference proteome</keyword>
<evidence type="ECO:0000313" key="4">
    <source>
        <dbReference type="Proteomes" id="UP000682134"/>
    </source>
</evidence>
<dbReference type="InterPro" id="IPR050712">
    <property type="entry name" value="NAD(P)H-dep_reductase"/>
</dbReference>
<comment type="similarity">
    <text evidence="1">Belongs to the azoreductase type 2 family.</text>
</comment>
<dbReference type="Gene3D" id="3.40.50.360">
    <property type="match status" value="1"/>
</dbReference>
<organism evidence="3 4">
    <name type="scientific">Gottfriedia endophytica</name>
    <dbReference type="NCBI Taxonomy" id="2820819"/>
    <lineage>
        <taxon>Bacteria</taxon>
        <taxon>Bacillati</taxon>
        <taxon>Bacillota</taxon>
        <taxon>Bacilli</taxon>
        <taxon>Bacillales</taxon>
        <taxon>Bacillaceae</taxon>
        <taxon>Gottfriedia</taxon>
    </lineage>
</organism>
<proteinExistence type="inferred from homology"/>
<dbReference type="GO" id="GO:0010181">
    <property type="term" value="F:FMN binding"/>
    <property type="evidence" value="ECO:0007669"/>
    <property type="project" value="TreeGrafter"/>
</dbReference>